<dbReference type="EMBL" id="AMQN01046018">
    <property type="status" value="NOT_ANNOTATED_CDS"/>
    <property type="molecule type" value="Genomic_DNA"/>
</dbReference>
<evidence type="ECO:0000313" key="2">
    <source>
        <dbReference type="EnsemblMetazoa" id="CapteP188486"/>
    </source>
</evidence>
<dbReference type="EMBL" id="KB303948">
    <property type="protein sequence ID" value="ELU02531.1"/>
    <property type="molecule type" value="Genomic_DNA"/>
</dbReference>
<organism evidence="1">
    <name type="scientific">Capitella teleta</name>
    <name type="common">Polychaete worm</name>
    <dbReference type="NCBI Taxonomy" id="283909"/>
    <lineage>
        <taxon>Eukaryota</taxon>
        <taxon>Metazoa</taxon>
        <taxon>Spiralia</taxon>
        <taxon>Lophotrochozoa</taxon>
        <taxon>Annelida</taxon>
        <taxon>Polychaeta</taxon>
        <taxon>Sedentaria</taxon>
        <taxon>Scolecida</taxon>
        <taxon>Capitellidae</taxon>
        <taxon>Capitella</taxon>
    </lineage>
</organism>
<keyword evidence="3" id="KW-1185">Reference proteome</keyword>
<dbReference type="HOGENOM" id="CLU_751374_0_0_1"/>
<sequence>AKPMLEIKFVSTTCDGVSNTLNLMHNLSGDNKPEVVLRGENGYYNVAKVDPQKTYLVIDNGNNLETIWETVISPFGESQQPAGQRTVPGIKLADLHETAELINESDFLAFTDGLDNDELLMTLSGKKIAVVRDVESFINPREQKIKHREKTFYHAGVITDDHVRHPTFLKDGHTARTLAENGYSYDEEGRTTRQGKLHQDVARSDFVQTLSIFGWDDDDDYHQEFEKNYLHSQTPSQKEKGLEHKEMLSQERQQGTQGAGFTDDNHKVTFAKVVTLSRDSELQLLTVSGTTDCVKPDKAREYLYKADKERVMQAAHNAGNEKDAGTIIRQATEKHPFVTSFNDYVKQLEAVIHDITESQDERRIAHWRD</sequence>
<gene>
    <name evidence="1" type="ORF">CAPTEDRAFT_188486</name>
</gene>
<dbReference type="AlphaFoldDB" id="R7U8T3"/>
<dbReference type="Proteomes" id="UP000014760">
    <property type="component" value="Unassembled WGS sequence"/>
</dbReference>
<proteinExistence type="predicted"/>
<name>R7U8T3_CAPTE</name>
<evidence type="ECO:0000313" key="3">
    <source>
        <dbReference type="Proteomes" id="UP000014760"/>
    </source>
</evidence>
<accession>R7U8T3</accession>
<reference evidence="2" key="3">
    <citation type="submission" date="2015-06" db="UniProtKB">
        <authorList>
            <consortium name="EnsemblMetazoa"/>
        </authorList>
    </citation>
    <scope>IDENTIFICATION</scope>
</reference>
<evidence type="ECO:0000313" key="1">
    <source>
        <dbReference type="EMBL" id="ELU02531.1"/>
    </source>
</evidence>
<dbReference type="EnsemblMetazoa" id="CapteT188486">
    <property type="protein sequence ID" value="CapteP188486"/>
    <property type="gene ID" value="CapteG188486"/>
</dbReference>
<reference evidence="3" key="1">
    <citation type="submission" date="2012-12" db="EMBL/GenBank/DDBJ databases">
        <authorList>
            <person name="Hellsten U."/>
            <person name="Grimwood J."/>
            <person name="Chapman J.A."/>
            <person name="Shapiro H."/>
            <person name="Aerts A."/>
            <person name="Otillar R.P."/>
            <person name="Terry A.Y."/>
            <person name="Boore J.L."/>
            <person name="Simakov O."/>
            <person name="Marletaz F."/>
            <person name="Cho S.-J."/>
            <person name="Edsinger-Gonzales E."/>
            <person name="Havlak P."/>
            <person name="Kuo D.-H."/>
            <person name="Larsson T."/>
            <person name="Lv J."/>
            <person name="Arendt D."/>
            <person name="Savage R."/>
            <person name="Osoegawa K."/>
            <person name="de Jong P."/>
            <person name="Lindberg D.R."/>
            <person name="Seaver E.C."/>
            <person name="Weisblat D.A."/>
            <person name="Putnam N.H."/>
            <person name="Grigoriev I.V."/>
            <person name="Rokhsar D.S."/>
        </authorList>
    </citation>
    <scope>NUCLEOTIDE SEQUENCE</scope>
    <source>
        <strain evidence="3">I ESC-2004</strain>
    </source>
</reference>
<protein>
    <submittedName>
        <fullName evidence="1 2">Uncharacterized protein</fullName>
    </submittedName>
</protein>
<feature type="non-terminal residue" evidence="1">
    <location>
        <position position="1"/>
    </location>
</feature>
<reference evidence="1 3" key="2">
    <citation type="journal article" date="2013" name="Nature">
        <title>Insights into bilaterian evolution from three spiralian genomes.</title>
        <authorList>
            <person name="Simakov O."/>
            <person name="Marletaz F."/>
            <person name="Cho S.J."/>
            <person name="Edsinger-Gonzales E."/>
            <person name="Havlak P."/>
            <person name="Hellsten U."/>
            <person name="Kuo D.H."/>
            <person name="Larsson T."/>
            <person name="Lv J."/>
            <person name="Arendt D."/>
            <person name="Savage R."/>
            <person name="Osoegawa K."/>
            <person name="de Jong P."/>
            <person name="Grimwood J."/>
            <person name="Chapman J.A."/>
            <person name="Shapiro H."/>
            <person name="Aerts A."/>
            <person name="Otillar R.P."/>
            <person name="Terry A.Y."/>
            <person name="Boore J.L."/>
            <person name="Grigoriev I.V."/>
            <person name="Lindberg D.R."/>
            <person name="Seaver E.C."/>
            <person name="Weisblat D.A."/>
            <person name="Putnam N.H."/>
            <person name="Rokhsar D.S."/>
        </authorList>
    </citation>
    <scope>NUCLEOTIDE SEQUENCE</scope>
    <source>
        <strain evidence="1 3">I ESC-2004</strain>
    </source>
</reference>